<protein>
    <submittedName>
        <fullName evidence="7">Uncharacterized protein LOC114348618</fullName>
    </submittedName>
</protein>
<evidence type="ECO:0000256" key="5">
    <source>
        <dbReference type="PROSITE-ProRule" id="PRU00309"/>
    </source>
</evidence>
<gene>
    <name evidence="7" type="primary">LOC114348618</name>
</gene>
<dbReference type="InterPro" id="IPR006612">
    <property type="entry name" value="THAP_Znf"/>
</dbReference>
<dbReference type="GO" id="GO:0003677">
    <property type="term" value="F:DNA binding"/>
    <property type="evidence" value="ECO:0007669"/>
    <property type="project" value="UniProtKB-UniRule"/>
</dbReference>
<dbReference type="PANTHER" id="PTHR46927:SF3">
    <property type="entry name" value="THAP-TYPE DOMAIN-CONTAINING PROTEIN"/>
    <property type="match status" value="1"/>
</dbReference>
<evidence type="ECO:0000313" key="7">
    <source>
        <dbReference type="RefSeq" id="XP_028154954.1"/>
    </source>
</evidence>
<dbReference type="Pfam" id="PF05485">
    <property type="entry name" value="THAP"/>
    <property type="match status" value="1"/>
</dbReference>
<evidence type="ECO:0000256" key="1">
    <source>
        <dbReference type="ARBA" id="ARBA00022723"/>
    </source>
</evidence>
<proteinExistence type="predicted"/>
<dbReference type="InParanoid" id="A0A6P7H022"/>
<dbReference type="PANTHER" id="PTHR46927">
    <property type="entry name" value="AGAP005574-PA"/>
    <property type="match status" value="1"/>
</dbReference>
<dbReference type="RefSeq" id="XP_028154954.1">
    <property type="nucleotide sequence ID" value="XM_028299153.1"/>
</dbReference>
<evidence type="ECO:0000256" key="4">
    <source>
        <dbReference type="ARBA" id="ARBA00023125"/>
    </source>
</evidence>
<sequence>MPRHCCVPGCKTNYASTLKTKQAESTFSFPKDPQRRYTWLRSIHREGYIISKSSVYASKITSECVYFYLLNINQLGQEFNNISVISSVIVSSNFSVIVNVGNNRLSSHDLKWILQDSKLTRWSQLENLLSRYTSAFEITNKKFEYYIQKSGENIQGAIDSCDEYKKQIDTLKLISNKLKNMSQHRKQYSIESLLFALDLYNKSPTAYDCLREYLFLPSKRHLQQISTTMFISPDNDT</sequence>
<evidence type="ECO:0000259" key="6">
    <source>
        <dbReference type="PROSITE" id="PS50950"/>
    </source>
</evidence>
<accession>A0A6P7H022</accession>
<evidence type="ECO:0000256" key="3">
    <source>
        <dbReference type="ARBA" id="ARBA00022833"/>
    </source>
</evidence>
<dbReference type="SUPFAM" id="SSF57716">
    <property type="entry name" value="Glucocorticoid receptor-like (DNA-binding domain)"/>
    <property type="match status" value="1"/>
</dbReference>
<keyword evidence="2 5" id="KW-0863">Zinc-finger</keyword>
<evidence type="ECO:0000256" key="2">
    <source>
        <dbReference type="ARBA" id="ARBA00022771"/>
    </source>
</evidence>
<dbReference type="InterPro" id="IPR052224">
    <property type="entry name" value="THAP_domain_protein"/>
</dbReference>
<dbReference type="GO" id="GO:0008270">
    <property type="term" value="F:zinc ion binding"/>
    <property type="evidence" value="ECO:0007669"/>
    <property type="project" value="UniProtKB-KW"/>
</dbReference>
<dbReference type="PROSITE" id="PS50950">
    <property type="entry name" value="ZF_THAP"/>
    <property type="match status" value="1"/>
</dbReference>
<dbReference type="AlphaFoldDB" id="A0A6P7H022"/>
<name>A0A6P7H022_DIAVI</name>
<feature type="domain" description="THAP-type" evidence="6">
    <location>
        <begin position="1"/>
        <end position="94"/>
    </location>
</feature>
<keyword evidence="4 5" id="KW-0238">DNA-binding</keyword>
<keyword evidence="1" id="KW-0479">Metal-binding</keyword>
<feature type="non-terminal residue" evidence="7">
    <location>
        <position position="237"/>
    </location>
</feature>
<organism evidence="7">
    <name type="scientific">Diabrotica virgifera virgifera</name>
    <name type="common">western corn rootworm</name>
    <dbReference type="NCBI Taxonomy" id="50390"/>
    <lineage>
        <taxon>Eukaryota</taxon>
        <taxon>Metazoa</taxon>
        <taxon>Ecdysozoa</taxon>
        <taxon>Arthropoda</taxon>
        <taxon>Hexapoda</taxon>
        <taxon>Insecta</taxon>
        <taxon>Pterygota</taxon>
        <taxon>Neoptera</taxon>
        <taxon>Endopterygota</taxon>
        <taxon>Coleoptera</taxon>
        <taxon>Polyphaga</taxon>
        <taxon>Cucujiformia</taxon>
        <taxon>Chrysomeloidea</taxon>
        <taxon>Chrysomelidae</taxon>
        <taxon>Galerucinae</taxon>
        <taxon>Diabroticina</taxon>
        <taxon>Diabroticites</taxon>
        <taxon>Diabrotica</taxon>
    </lineage>
</organism>
<keyword evidence="3" id="KW-0862">Zinc</keyword>
<reference evidence="7" key="1">
    <citation type="submission" date="2025-08" db="UniProtKB">
        <authorList>
            <consortium name="RefSeq"/>
        </authorList>
    </citation>
    <scope>IDENTIFICATION</scope>
    <source>
        <tissue evidence="7">Whole insect</tissue>
    </source>
</reference>